<evidence type="ECO:0000313" key="2">
    <source>
        <dbReference type="Proteomes" id="UP000828390"/>
    </source>
</evidence>
<dbReference type="AlphaFoldDB" id="A0A9D4BGU3"/>
<sequence>MNIANIASRTALAADYQITLVKGTRVTHDTIIIIIYFVPPSFRGVIMTFRR</sequence>
<protein>
    <submittedName>
        <fullName evidence="1">Uncharacterized protein</fullName>
    </submittedName>
</protein>
<gene>
    <name evidence="1" type="ORF">DPMN_077655</name>
</gene>
<dbReference type="Proteomes" id="UP000828390">
    <property type="component" value="Unassembled WGS sequence"/>
</dbReference>
<comment type="caution">
    <text evidence="1">The sequence shown here is derived from an EMBL/GenBank/DDBJ whole genome shotgun (WGS) entry which is preliminary data.</text>
</comment>
<keyword evidence="2" id="KW-1185">Reference proteome</keyword>
<reference evidence="1" key="1">
    <citation type="journal article" date="2019" name="bioRxiv">
        <title>The Genome of the Zebra Mussel, Dreissena polymorpha: A Resource for Invasive Species Research.</title>
        <authorList>
            <person name="McCartney M.A."/>
            <person name="Auch B."/>
            <person name="Kono T."/>
            <person name="Mallez S."/>
            <person name="Zhang Y."/>
            <person name="Obille A."/>
            <person name="Becker A."/>
            <person name="Abrahante J.E."/>
            <person name="Garbe J."/>
            <person name="Badalamenti J.P."/>
            <person name="Herman A."/>
            <person name="Mangelson H."/>
            <person name="Liachko I."/>
            <person name="Sullivan S."/>
            <person name="Sone E.D."/>
            <person name="Koren S."/>
            <person name="Silverstein K.A.T."/>
            <person name="Beckman K.B."/>
            <person name="Gohl D.M."/>
        </authorList>
    </citation>
    <scope>NUCLEOTIDE SEQUENCE</scope>
    <source>
        <strain evidence="1">Duluth1</strain>
        <tissue evidence="1">Whole animal</tissue>
    </source>
</reference>
<organism evidence="1 2">
    <name type="scientific">Dreissena polymorpha</name>
    <name type="common">Zebra mussel</name>
    <name type="synonym">Mytilus polymorpha</name>
    <dbReference type="NCBI Taxonomy" id="45954"/>
    <lineage>
        <taxon>Eukaryota</taxon>
        <taxon>Metazoa</taxon>
        <taxon>Spiralia</taxon>
        <taxon>Lophotrochozoa</taxon>
        <taxon>Mollusca</taxon>
        <taxon>Bivalvia</taxon>
        <taxon>Autobranchia</taxon>
        <taxon>Heteroconchia</taxon>
        <taxon>Euheterodonta</taxon>
        <taxon>Imparidentia</taxon>
        <taxon>Neoheterodontei</taxon>
        <taxon>Myida</taxon>
        <taxon>Dreissenoidea</taxon>
        <taxon>Dreissenidae</taxon>
        <taxon>Dreissena</taxon>
    </lineage>
</organism>
<accession>A0A9D4BGU3</accession>
<reference evidence="1" key="2">
    <citation type="submission" date="2020-11" db="EMBL/GenBank/DDBJ databases">
        <authorList>
            <person name="McCartney M.A."/>
            <person name="Auch B."/>
            <person name="Kono T."/>
            <person name="Mallez S."/>
            <person name="Becker A."/>
            <person name="Gohl D.M."/>
            <person name="Silverstein K.A.T."/>
            <person name="Koren S."/>
            <person name="Bechman K.B."/>
            <person name="Herman A."/>
            <person name="Abrahante J.E."/>
            <person name="Garbe J."/>
        </authorList>
    </citation>
    <scope>NUCLEOTIDE SEQUENCE</scope>
    <source>
        <strain evidence="1">Duluth1</strain>
        <tissue evidence="1">Whole animal</tissue>
    </source>
</reference>
<proteinExistence type="predicted"/>
<evidence type="ECO:0000313" key="1">
    <source>
        <dbReference type="EMBL" id="KAH3702630.1"/>
    </source>
</evidence>
<name>A0A9D4BGU3_DREPO</name>
<dbReference type="EMBL" id="JAIWYP010000015">
    <property type="protein sequence ID" value="KAH3702630.1"/>
    <property type="molecule type" value="Genomic_DNA"/>
</dbReference>